<evidence type="ECO:0000313" key="3">
    <source>
        <dbReference type="Proteomes" id="UP000266506"/>
    </source>
</evidence>
<feature type="transmembrane region" description="Helical" evidence="1">
    <location>
        <begin position="36"/>
        <end position="54"/>
    </location>
</feature>
<name>A0A397S815_9MOLU</name>
<accession>A0A397S815</accession>
<dbReference type="InParanoid" id="A0A397S815"/>
<comment type="caution">
    <text evidence="2">The sequence shown here is derived from an EMBL/GenBank/DDBJ whole genome shotgun (WGS) entry which is preliminary data.</text>
</comment>
<dbReference type="Proteomes" id="UP000266506">
    <property type="component" value="Unassembled WGS sequence"/>
</dbReference>
<keyword evidence="1" id="KW-0472">Membrane</keyword>
<organism evidence="2 3">
    <name type="scientific">Anaeroplasma bactoclasticum</name>
    <dbReference type="NCBI Taxonomy" id="2088"/>
    <lineage>
        <taxon>Bacteria</taxon>
        <taxon>Bacillati</taxon>
        <taxon>Mycoplasmatota</taxon>
        <taxon>Mollicutes</taxon>
        <taxon>Anaeroplasmatales</taxon>
        <taxon>Anaeroplasmataceae</taxon>
        <taxon>Anaeroplasma</taxon>
    </lineage>
</organism>
<reference evidence="2 3" key="1">
    <citation type="submission" date="2018-08" db="EMBL/GenBank/DDBJ databases">
        <title>Genomic Encyclopedia of Archaeal and Bacterial Type Strains, Phase II (KMG-II): from individual species to whole genera.</title>
        <authorList>
            <person name="Goeker M."/>
        </authorList>
    </citation>
    <scope>NUCLEOTIDE SEQUENCE [LARGE SCALE GENOMIC DNA]</scope>
    <source>
        <strain evidence="2 3">ATCC 27112</strain>
    </source>
</reference>
<gene>
    <name evidence="2" type="ORF">EI71_00014</name>
</gene>
<dbReference type="AlphaFoldDB" id="A0A397S815"/>
<keyword evidence="1" id="KW-1133">Transmembrane helix</keyword>
<feature type="transmembrane region" description="Helical" evidence="1">
    <location>
        <begin position="12"/>
        <end position="30"/>
    </location>
</feature>
<dbReference type="EMBL" id="QXEV01000001">
    <property type="protein sequence ID" value="RIA78454.1"/>
    <property type="molecule type" value="Genomic_DNA"/>
</dbReference>
<proteinExistence type="predicted"/>
<keyword evidence="1" id="KW-0812">Transmembrane</keyword>
<evidence type="ECO:0000313" key="2">
    <source>
        <dbReference type="EMBL" id="RIA78454.1"/>
    </source>
</evidence>
<keyword evidence="3" id="KW-1185">Reference proteome</keyword>
<evidence type="ECO:0008006" key="4">
    <source>
        <dbReference type="Google" id="ProtNLM"/>
    </source>
</evidence>
<sequence>MENQTNNEPRGPWRAFAIAGFASGFVAFFVSFIPMAGLYLGLGFGIPGLVLSCLGTKSVIQHNKAVTGIVLNSIGCFLAILMFALYIFVILKNVAY</sequence>
<protein>
    <recommendedName>
        <fullName evidence="4">DUF4190 domain-containing protein</fullName>
    </recommendedName>
</protein>
<evidence type="ECO:0000256" key="1">
    <source>
        <dbReference type="SAM" id="Phobius"/>
    </source>
</evidence>
<dbReference type="RefSeq" id="WP_119015201.1">
    <property type="nucleotide sequence ID" value="NZ_QXEV01000001.1"/>
</dbReference>
<feature type="transmembrane region" description="Helical" evidence="1">
    <location>
        <begin position="66"/>
        <end position="91"/>
    </location>
</feature>